<protein>
    <submittedName>
        <fullName evidence="4">Peptidase M56 BlaR1</fullName>
    </submittedName>
</protein>
<dbReference type="RefSeq" id="WP_084446432.1">
    <property type="nucleotide sequence ID" value="NZ_FWWW01000075.1"/>
</dbReference>
<gene>
    <name evidence="4" type="ORF">SAMN00120144_0314</name>
</gene>
<feature type="compositionally biased region" description="Basic and acidic residues" evidence="1">
    <location>
        <begin position="413"/>
        <end position="424"/>
    </location>
</feature>
<dbReference type="AlphaFoldDB" id="A0A1W1VVA8"/>
<dbReference type="Gene3D" id="3.30.2010.10">
    <property type="entry name" value="Metalloproteases ('zincins'), catalytic domain"/>
    <property type="match status" value="1"/>
</dbReference>
<dbReference type="Proteomes" id="UP000192266">
    <property type="component" value="Unassembled WGS sequence"/>
</dbReference>
<dbReference type="OrthoDB" id="15218at2"/>
<dbReference type="InterPro" id="IPR052173">
    <property type="entry name" value="Beta-lactam_resp_regulator"/>
</dbReference>
<keyword evidence="2" id="KW-1133">Transmembrane helix</keyword>
<feature type="transmembrane region" description="Helical" evidence="2">
    <location>
        <begin position="348"/>
        <end position="370"/>
    </location>
</feature>
<dbReference type="EMBL" id="FWWW01000075">
    <property type="protein sequence ID" value="SMB97203.1"/>
    <property type="molecule type" value="Genomic_DNA"/>
</dbReference>
<feature type="domain" description="Peptidase M56" evidence="3">
    <location>
        <begin position="138"/>
        <end position="286"/>
    </location>
</feature>
<evidence type="ECO:0000256" key="1">
    <source>
        <dbReference type="SAM" id="MobiDB-lite"/>
    </source>
</evidence>
<feature type="compositionally biased region" description="Pro residues" evidence="1">
    <location>
        <begin position="731"/>
        <end position="753"/>
    </location>
</feature>
<dbReference type="PANTHER" id="PTHR34978:SF3">
    <property type="entry name" value="SLR0241 PROTEIN"/>
    <property type="match status" value="1"/>
</dbReference>
<feature type="transmembrane region" description="Helical" evidence="2">
    <location>
        <begin position="52"/>
        <end position="73"/>
    </location>
</feature>
<feature type="transmembrane region" description="Helical" evidence="2">
    <location>
        <begin position="20"/>
        <end position="40"/>
    </location>
</feature>
<keyword evidence="2" id="KW-0472">Membrane</keyword>
<keyword evidence="2" id="KW-0812">Transmembrane</keyword>
<evidence type="ECO:0000256" key="2">
    <source>
        <dbReference type="SAM" id="Phobius"/>
    </source>
</evidence>
<keyword evidence="5" id="KW-1185">Reference proteome</keyword>
<sequence>MSWLEHLLSPAIVRALGWTLVHSLWQGAVVALTLAGLLLLLRQHTARIRYRVAGVALVALLGLAVVTFSRYYLAENPDAKVVPTALATTANAPASVSTNLGGNFPLVYALDKRLTAAVPVQPATPAAAAASWLPYFDQHLPLIVAAWLLGLLAMTLRFLGGLAYLDRLRHYRVRPLPAEWQRRLAALGNRAGLRRTVALLESALVKAPLVAGHLRPVILLPLGTISGLSQAHLEAILAHELAHIIRRDYLMNLVQSITEILFFYHPGVWFVNACLRTERENCCDDMATALCGSPLTLALALTGLAELGHDRFATPRLAVAAVGPDGSLLGRVRRLVQRRSAPTFSEGFMAAVVVLGGIVLLGVSTAFSMADPHFKNSRNETMAVGNTWRADLLPGLLVVPPITKIAPQGPLRETVEGSDKDKDKDKKKRRRKDDNNRMVIIQDGARGRREEGTIVLERDKKGRLTEVIVDGQRIDSQALGKAQKRNKADGTQVIRLSTGSSTRLYGRADARIDSGLASSVLSDLDQNELRRSLRELTVDTERMTRDLGNLNLRGSAQVVDDERIRSQALRSAELGLRAAERRATNETEREKIREQLENIRQEREQVQEAVQSEREAAQAERETVRAEREASRAERDARNRAADEALIAELLKDGLIKDRQNFQLMMNATELRVNGEKQSAAAYAKYRKLYEEGTGRAISPSGSVLLTYSGSNVNRVHSSGPNARASTFSAPPAPPLPPTPPNPPRAPRPPRPPRAATFGSVDLGSQLRADGLIGQNDKSYQFQLNDKGLTVNGKRQPEAVASRYRQLLDKHGRGQKFNMTVNVQE</sequence>
<accession>A0A1W1VVA8</accession>
<dbReference type="Pfam" id="PF05569">
    <property type="entry name" value="Peptidase_M56"/>
    <property type="match status" value="1"/>
</dbReference>
<feature type="region of interest" description="Disordered" evidence="1">
    <location>
        <begin position="409"/>
        <end position="438"/>
    </location>
</feature>
<evidence type="ECO:0000313" key="5">
    <source>
        <dbReference type="Proteomes" id="UP000192266"/>
    </source>
</evidence>
<feature type="region of interest" description="Disordered" evidence="1">
    <location>
        <begin position="611"/>
        <end position="639"/>
    </location>
</feature>
<name>A0A1W1VVA8_9BACT</name>
<dbReference type="PANTHER" id="PTHR34978">
    <property type="entry name" value="POSSIBLE SENSOR-TRANSDUCER PROTEIN BLAR"/>
    <property type="match status" value="1"/>
</dbReference>
<proteinExistence type="predicted"/>
<evidence type="ECO:0000259" key="3">
    <source>
        <dbReference type="Pfam" id="PF05569"/>
    </source>
</evidence>
<dbReference type="CDD" id="cd07341">
    <property type="entry name" value="M56_BlaR1_MecR1_like"/>
    <property type="match status" value="1"/>
</dbReference>
<feature type="region of interest" description="Disordered" evidence="1">
    <location>
        <begin position="716"/>
        <end position="759"/>
    </location>
</feature>
<feature type="compositionally biased region" description="Polar residues" evidence="1">
    <location>
        <begin position="716"/>
        <end position="729"/>
    </location>
</feature>
<dbReference type="InterPro" id="IPR008756">
    <property type="entry name" value="Peptidase_M56"/>
</dbReference>
<feature type="transmembrane region" description="Helical" evidence="2">
    <location>
        <begin position="142"/>
        <end position="165"/>
    </location>
</feature>
<organism evidence="4 5">
    <name type="scientific">Hymenobacter roseosalivarius DSM 11622</name>
    <dbReference type="NCBI Taxonomy" id="645990"/>
    <lineage>
        <taxon>Bacteria</taxon>
        <taxon>Pseudomonadati</taxon>
        <taxon>Bacteroidota</taxon>
        <taxon>Cytophagia</taxon>
        <taxon>Cytophagales</taxon>
        <taxon>Hymenobacteraceae</taxon>
        <taxon>Hymenobacter</taxon>
    </lineage>
</organism>
<evidence type="ECO:0000313" key="4">
    <source>
        <dbReference type="EMBL" id="SMB97203.1"/>
    </source>
</evidence>
<dbReference type="STRING" id="645990.SAMN00120144_0314"/>
<reference evidence="4 5" key="1">
    <citation type="submission" date="2017-04" db="EMBL/GenBank/DDBJ databases">
        <authorList>
            <person name="Afonso C.L."/>
            <person name="Miller P.J."/>
            <person name="Scott M.A."/>
            <person name="Spackman E."/>
            <person name="Goraichik I."/>
            <person name="Dimitrov K.M."/>
            <person name="Suarez D.L."/>
            <person name="Swayne D.E."/>
        </authorList>
    </citation>
    <scope>NUCLEOTIDE SEQUENCE [LARGE SCALE GENOMIC DNA]</scope>
    <source>
        <strain evidence="4 5">DSM 11622</strain>
    </source>
</reference>